<evidence type="ECO:0000259" key="4">
    <source>
        <dbReference type="PROSITE" id="PS50893"/>
    </source>
</evidence>
<keyword evidence="6" id="KW-1185">Reference proteome</keyword>
<evidence type="ECO:0000256" key="3">
    <source>
        <dbReference type="ARBA" id="ARBA00022840"/>
    </source>
</evidence>
<keyword evidence="1" id="KW-0813">Transport</keyword>
<organism evidence="5 6">
    <name type="scientific">Microbacterium paludicola</name>
    <dbReference type="NCBI Taxonomy" id="300019"/>
    <lineage>
        <taxon>Bacteria</taxon>
        <taxon>Bacillati</taxon>
        <taxon>Actinomycetota</taxon>
        <taxon>Actinomycetes</taxon>
        <taxon>Micrococcales</taxon>
        <taxon>Microbacteriaceae</taxon>
        <taxon>Microbacterium</taxon>
    </lineage>
</organism>
<dbReference type="PROSITE" id="PS50893">
    <property type="entry name" value="ABC_TRANSPORTER_2"/>
    <property type="match status" value="1"/>
</dbReference>
<dbReference type="EMBL" id="JAVIZA010000001">
    <property type="protein sequence ID" value="MDR6167856.1"/>
    <property type="molecule type" value="Genomic_DNA"/>
</dbReference>
<gene>
    <name evidence="5" type="ORF">QE367_002060</name>
</gene>
<dbReference type="Pfam" id="PF00005">
    <property type="entry name" value="ABC_tran"/>
    <property type="match status" value="1"/>
</dbReference>
<keyword evidence="2" id="KW-0547">Nucleotide-binding</keyword>
<dbReference type="Gene3D" id="3.40.50.300">
    <property type="entry name" value="P-loop containing nucleotide triphosphate hydrolases"/>
    <property type="match status" value="1"/>
</dbReference>
<sequence>MTDTPITTPTRTAGYRIENVTKEYSRGGRSVRALAGVNLEIEAGDFVTIQGPTGGGKSTLLQLLGALDRPTSGTVQLGDADLASASDRALGAIRARDIGFVFQGFNLIPTLTASENVDMGLEPLGLPREERRTRVAEALARVGLAERADHLPGELSGGQQQRVAIARAIAKRPRVLLADEPTGNLDESMRDDILRVLDSLHAEGLTLIVVTHDSAVAARAGRRLRLAAGVVSESHR</sequence>
<evidence type="ECO:0000313" key="6">
    <source>
        <dbReference type="Proteomes" id="UP001260188"/>
    </source>
</evidence>
<dbReference type="SMART" id="SM00382">
    <property type="entry name" value="AAA"/>
    <property type="match status" value="1"/>
</dbReference>
<dbReference type="Proteomes" id="UP001260188">
    <property type="component" value="Unassembled WGS sequence"/>
</dbReference>
<dbReference type="PANTHER" id="PTHR24220:SF86">
    <property type="entry name" value="ABC TRANSPORTER ABCH.1"/>
    <property type="match status" value="1"/>
</dbReference>
<feature type="domain" description="ABC transporter" evidence="4">
    <location>
        <begin position="15"/>
        <end position="236"/>
    </location>
</feature>
<proteinExistence type="predicted"/>
<reference evidence="5 6" key="1">
    <citation type="submission" date="2023-08" db="EMBL/GenBank/DDBJ databases">
        <title>Functional and genomic diversity of the sorghum phyllosphere microbiome.</title>
        <authorList>
            <person name="Shade A."/>
        </authorList>
    </citation>
    <scope>NUCLEOTIDE SEQUENCE [LARGE SCALE GENOMIC DNA]</scope>
    <source>
        <strain evidence="5 6">SORGH_AS_0919</strain>
    </source>
</reference>
<dbReference type="InterPro" id="IPR027417">
    <property type="entry name" value="P-loop_NTPase"/>
</dbReference>
<dbReference type="PANTHER" id="PTHR24220">
    <property type="entry name" value="IMPORT ATP-BINDING PROTEIN"/>
    <property type="match status" value="1"/>
</dbReference>
<keyword evidence="3 5" id="KW-0067">ATP-binding</keyword>
<comment type="caution">
    <text evidence="5">The sequence shown here is derived from an EMBL/GenBank/DDBJ whole genome shotgun (WGS) entry which is preliminary data.</text>
</comment>
<dbReference type="InterPro" id="IPR017871">
    <property type="entry name" value="ABC_transporter-like_CS"/>
</dbReference>
<dbReference type="InterPro" id="IPR003593">
    <property type="entry name" value="AAA+_ATPase"/>
</dbReference>
<dbReference type="InterPro" id="IPR015854">
    <property type="entry name" value="ABC_transpr_LolD-like"/>
</dbReference>
<evidence type="ECO:0000256" key="2">
    <source>
        <dbReference type="ARBA" id="ARBA00022741"/>
    </source>
</evidence>
<dbReference type="PROSITE" id="PS00211">
    <property type="entry name" value="ABC_TRANSPORTER_1"/>
    <property type="match status" value="1"/>
</dbReference>
<evidence type="ECO:0000313" key="5">
    <source>
        <dbReference type="EMBL" id="MDR6167856.1"/>
    </source>
</evidence>
<evidence type="ECO:0000256" key="1">
    <source>
        <dbReference type="ARBA" id="ARBA00022448"/>
    </source>
</evidence>
<accession>A0ABU1I1U8</accession>
<dbReference type="SUPFAM" id="SSF52540">
    <property type="entry name" value="P-loop containing nucleoside triphosphate hydrolases"/>
    <property type="match status" value="1"/>
</dbReference>
<protein>
    <submittedName>
        <fullName evidence="5">ABC transport system ATP-binding protein</fullName>
    </submittedName>
</protein>
<dbReference type="InterPro" id="IPR017911">
    <property type="entry name" value="MacB-like_ATP-bd"/>
</dbReference>
<name>A0ABU1I1U8_9MICO</name>
<dbReference type="GO" id="GO:0005524">
    <property type="term" value="F:ATP binding"/>
    <property type="evidence" value="ECO:0007669"/>
    <property type="project" value="UniProtKB-KW"/>
</dbReference>
<dbReference type="CDD" id="cd03255">
    <property type="entry name" value="ABC_MJ0796_LolCDE_FtsE"/>
    <property type="match status" value="1"/>
</dbReference>
<dbReference type="InterPro" id="IPR003439">
    <property type="entry name" value="ABC_transporter-like_ATP-bd"/>
</dbReference>
<dbReference type="RefSeq" id="WP_023953559.1">
    <property type="nucleotide sequence ID" value="NZ_CP018134.1"/>
</dbReference>